<dbReference type="EMBL" id="CAMPGE010002849">
    <property type="protein sequence ID" value="CAI2361662.1"/>
    <property type="molecule type" value="Genomic_DNA"/>
</dbReference>
<feature type="region of interest" description="Disordered" evidence="1">
    <location>
        <begin position="218"/>
        <end position="296"/>
    </location>
</feature>
<dbReference type="Proteomes" id="UP001295684">
    <property type="component" value="Unassembled WGS sequence"/>
</dbReference>
<dbReference type="Gene3D" id="1.25.40.10">
    <property type="entry name" value="Tetratricopeptide repeat domain"/>
    <property type="match status" value="2"/>
</dbReference>
<dbReference type="SMART" id="SM00028">
    <property type="entry name" value="TPR"/>
    <property type="match status" value="3"/>
</dbReference>
<feature type="region of interest" description="Disordered" evidence="1">
    <location>
        <begin position="1203"/>
        <end position="1240"/>
    </location>
</feature>
<keyword evidence="2" id="KW-0812">Transmembrane</keyword>
<feature type="compositionally biased region" description="Polar residues" evidence="1">
    <location>
        <begin position="444"/>
        <end position="457"/>
    </location>
</feature>
<protein>
    <submittedName>
        <fullName evidence="3">Uncharacterized protein</fullName>
    </submittedName>
</protein>
<feature type="compositionally biased region" description="Polar residues" evidence="1">
    <location>
        <begin position="501"/>
        <end position="513"/>
    </location>
</feature>
<feature type="compositionally biased region" description="Polar residues" evidence="1">
    <location>
        <begin position="427"/>
        <end position="437"/>
    </location>
</feature>
<evidence type="ECO:0000256" key="2">
    <source>
        <dbReference type="SAM" id="Phobius"/>
    </source>
</evidence>
<feature type="compositionally biased region" description="Basic and acidic residues" evidence="1">
    <location>
        <begin position="71"/>
        <end position="87"/>
    </location>
</feature>
<feature type="compositionally biased region" description="Basic and acidic residues" evidence="1">
    <location>
        <begin position="487"/>
        <end position="500"/>
    </location>
</feature>
<dbReference type="InterPro" id="IPR011990">
    <property type="entry name" value="TPR-like_helical_dom_sf"/>
</dbReference>
<reference evidence="3" key="1">
    <citation type="submission" date="2023-07" db="EMBL/GenBank/DDBJ databases">
        <authorList>
            <consortium name="AG Swart"/>
            <person name="Singh M."/>
            <person name="Singh A."/>
            <person name="Seah K."/>
            <person name="Emmerich C."/>
        </authorList>
    </citation>
    <scope>NUCLEOTIDE SEQUENCE</scope>
    <source>
        <strain evidence="3">DP1</strain>
    </source>
</reference>
<feature type="region of interest" description="Disordered" evidence="1">
    <location>
        <begin position="71"/>
        <end position="149"/>
    </location>
</feature>
<dbReference type="InterPro" id="IPR019734">
    <property type="entry name" value="TPR_rpt"/>
</dbReference>
<dbReference type="SUPFAM" id="SSF48452">
    <property type="entry name" value="TPR-like"/>
    <property type="match status" value="3"/>
</dbReference>
<feature type="compositionally biased region" description="Acidic residues" evidence="1">
    <location>
        <begin position="139"/>
        <end position="149"/>
    </location>
</feature>
<evidence type="ECO:0000256" key="1">
    <source>
        <dbReference type="SAM" id="MobiDB-lite"/>
    </source>
</evidence>
<proteinExistence type="predicted"/>
<keyword evidence="2" id="KW-0472">Membrane</keyword>
<feature type="region of interest" description="Disordered" evidence="1">
    <location>
        <begin position="422"/>
        <end position="515"/>
    </location>
</feature>
<evidence type="ECO:0000313" key="3">
    <source>
        <dbReference type="EMBL" id="CAI2361662.1"/>
    </source>
</evidence>
<feature type="compositionally biased region" description="Polar residues" evidence="1">
    <location>
        <begin position="218"/>
        <end position="228"/>
    </location>
</feature>
<keyword evidence="4" id="KW-1185">Reference proteome</keyword>
<accession>A0AAD1U3M0</accession>
<feature type="region of interest" description="Disordered" evidence="1">
    <location>
        <begin position="542"/>
        <end position="562"/>
    </location>
</feature>
<comment type="caution">
    <text evidence="3">The sequence shown here is derived from an EMBL/GenBank/DDBJ whole genome shotgun (WGS) entry which is preliminary data.</text>
</comment>
<feature type="compositionally biased region" description="Basic and acidic residues" evidence="1">
    <location>
        <begin position="94"/>
        <end position="117"/>
    </location>
</feature>
<feature type="transmembrane region" description="Helical" evidence="2">
    <location>
        <begin position="16"/>
        <end position="37"/>
    </location>
</feature>
<feature type="compositionally biased region" description="Polar residues" evidence="1">
    <location>
        <begin position="1222"/>
        <end position="1235"/>
    </location>
</feature>
<sequence>MVLGGFWIGLREWERFLCFVMLYLVNQLVCLIIPYFYSNLISIIGRKVNKSAEAQTRSQRMDQLLKKYESMCGDSDEKPSKSLYDKKLSKKKDRGSLEDRKERRKPKEQAKSKDNKRNRTKSSIRTMGSMALNLHPIEEQESDIENGSDEELNRSYDLLMGVNRSTLKSQNDKEANKSMNLNTTRIPHSENVSPKKTQKLSVGIPNMDTSKLKHFIQTTQKEQLSSTRGPHKSNQKDHMDSSEDFDGNFDIKDAYDTPRFDREEEKTPEKQSRRAARQQAESLEEDSSNNQIEDDFKQVKVESSNIEELMNLDDSALLDISSEMTKNLKGLLNGNEESIMDHSLNTSNIGGGHKRQYSIDTSILFGGKEGSDTLTEDKSLLFDSSNILDLKSLIEDAEEVKEPPKEKPTFDAKKREEQLRKMFEGKTSPQEETSSRNVVWGLRNDTNPESENTQEQLKSQDDENGFFNPFKQPVVPEVVGTPSNSDSQKDSPKSKIDSNKSHTVSSENKTENTGLKVISDQYEEWNKRMKEARKDNYFDDSSTKIHRKKPMNPLDKLTPAGMRDDREHMKHETEETKQSSNTATILRNSSDIQVLGVQDLEVANQQPPAIFTSFANTSESSSTPTEDSQTKKEIMKMEIILIIINCDLVSDFEVSRSKKYLKDFLNKNPELYEVHYGLSQVYFSLGSYHSALDEINIAMTQNKNDLQYLTWKALYLYYIFKTIMDKNKRIEALRKCEELCKKILENHRRNLFALYLLFTTMIDVIKFRARGIKISSNSSKSPSKYADRLNELNPYLGELAFADLKMTDPEKFVQGRESYIHLVEKYPKIPHAFIKLCIHDKENKHFSHSLDTIERVYNLENLNSLLELEVCTILLYAEMLFLEKHYIKCFELLQREFCKKPTFTVFLFRLGIYEVMSGLPNFLGSAIGILQTCLKSTYSHRKAEVNFYLGMAYRKLKQPLKAFDYFQTSYERFKDKAFHPYGCPPDKKRMIKSFIEEYYDIHKMEYIIKKKAKAVQQAVKEHKDINIKQTSIDSLISTCNALLRADKMNGALTRAVIAWEIKMDKAEANSVFQRIIDQYPSFLEAHFKYWEFLLKIGEVSQMEEVSYTMLQEAEHTSVPTGEWMKAHTLRAKTLIMLGKHDEAIQVLKRQISVIPPLPIPGLSYFKDGEIVNIEESKNPFDVANDTEHSQEASSVVEDGYKFSVGKTSQPSQKKRKARIEHQPSSFRGLNPGLNNSRSSESSRFSFAINDARATGHGHTRSNIPRNIEPLEVPEEMHYEIENFSVSTDVDFLYQIGKICAESGIKTEEGIRSLNDYCLILDYFQQDMDQDTYLKMKTQARFYIGVCYFRQKNMDATELVLRPTLLSLETLETKEGLRYKETEKILRKCFVQRLMYEVEVFEDYFYPRE</sequence>
<feature type="compositionally biased region" description="Basic and acidic residues" evidence="1">
    <location>
        <begin position="249"/>
        <end position="272"/>
    </location>
</feature>
<evidence type="ECO:0000313" key="4">
    <source>
        <dbReference type="Proteomes" id="UP001295684"/>
    </source>
</evidence>
<organism evidence="3 4">
    <name type="scientific">Euplotes crassus</name>
    <dbReference type="NCBI Taxonomy" id="5936"/>
    <lineage>
        <taxon>Eukaryota</taxon>
        <taxon>Sar</taxon>
        <taxon>Alveolata</taxon>
        <taxon>Ciliophora</taxon>
        <taxon>Intramacronucleata</taxon>
        <taxon>Spirotrichea</taxon>
        <taxon>Hypotrichia</taxon>
        <taxon>Euplotida</taxon>
        <taxon>Euplotidae</taxon>
        <taxon>Moneuplotes</taxon>
    </lineage>
</organism>
<name>A0AAD1U3M0_EUPCR</name>
<gene>
    <name evidence="3" type="ORF">ECRASSUSDP1_LOCUS2974</name>
</gene>
<keyword evidence="2" id="KW-1133">Transmembrane helix</keyword>